<reference evidence="8" key="1">
    <citation type="submission" date="2017-09" db="EMBL/GenBank/DDBJ databases">
        <title>Depth-based differentiation of microbial function through sediment-hosted aquifers and enrichment of novel symbionts in the deep terrestrial subsurface.</title>
        <authorList>
            <person name="Probst A.J."/>
            <person name="Ladd B."/>
            <person name="Jarett J.K."/>
            <person name="Geller-Mcgrath D.E."/>
            <person name="Sieber C.M.K."/>
            <person name="Emerson J.B."/>
            <person name="Anantharaman K."/>
            <person name="Thomas B.C."/>
            <person name="Malmstrom R."/>
            <person name="Stieglmeier M."/>
            <person name="Klingl A."/>
            <person name="Woyke T."/>
            <person name="Ryan C.M."/>
            <person name="Banfield J.F."/>
        </authorList>
    </citation>
    <scope>NUCLEOTIDE SEQUENCE [LARGE SCALE GENOMIC DNA]</scope>
</reference>
<name>A0A2M7R9N7_9BACT</name>
<gene>
    <name evidence="7" type="ORF">COY69_02480</name>
</gene>
<sequence>MEWGGRTLTVEVGKFALQANASCTVRYGDTTILATVVKSKTIRDGIDYFPLMTDFEEKLYAAGKIKGSRFMKREGRPSDEAILSSRLIDRAIRPLFDERVRNDIQVITTALSVDGENDASTVALLAASCVLSISSIPWNGPIASARVGLDENGEFILNVTSSQLETNKKLDLVVAGIPKKLVMVEAGAQEVSEDVFFKAMKWGCEQLAPVVEFFEKIQKEVGQEKEVIFVEGVESVGDQIKKVAEKFIADNAEKLIFNSPKVTKDERKKMIAEIEVALVEHLTGQGFEENVQKKVLSEIKYLICVEITKRILENDQRLDGRKITEIRELQNEVDLLPRVHGSAMF</sequence>
<evidence type="ECO:0000256" key="4">
    <source>
        <dbReference type="ARBA" id="ARBA00022884"/>
    </source>
</evidence>
<evidence type="ECO:0000256" key="2">
    <source>
        <dbReference type="ARBA" id="ARBA00022679"/>
    </source>
</evidence>
<dbReference type="InterPro" id="IPR012162">
    <property type="entry name" value="PNPase"/>
</dbReference>
<protein>
    <recommendedName>
        <fullName evidence="1">polyribonucleotide nucleotidyltransferase</fullName>
        <ecNumber evidence="1">2.7.7.8</ecNumber>
    </recommendedName>
</protein>
<dbReference type="PANTHER" id="PTHR11252:SF0">
    <property type="entry name" value="POLYRIBONUCLEOTIDE NUCLEOTIDYLTRANSFERASE 1, MITOCHONDRIAL"/>
    <property type="match status" value="1"/>
</dbReference>
<dbReference type="InterPro" id="IPR036345">
    <property type="entry name" value="ExoRNase_PH_dom2_sf"/>
</dbReference>
<proteinExistence type="predicted"/>
<dbReference type="InterPro" id="IPR015847">
    <property type="entry name" value="ExoRNase_PH_dom2"/>
</dbReference>
<dbReference type="GO" id="GO:0003723">
    <property type="term" value="F:RNA binding"/>
    <property type="evidence" value="ECO:0007669"/>
    <property type="project" value="UniProtKB-KW"/>
</dbReference>
<evidence type="ECO:0000259" key="5">
    <source>
        <dbReference type="Pfam" id="PF01138"/>
    </source>
</evidence>
<dbReference type="SUPFAM" id="SSF46915">
    <property type="entry name" value="Polynucleotide phosphorylase/guanosine pentaphosphate synthase (PNPase/GPSI), domain 3"/>
    <property type="match status" value="1"/>
</dbReference>
<dbReference type="EC" id="2.7.7.8" evidence="1"/>
<dbReference type="InterPro" id="IPR027408">
    <property type="entry name" value="PNPase/RNase_PH_dom_sf"/>
</dbReference>
<dbReference type="SUPFAM" id="SSF55666">
    <property type="entry name" value="Ribonuclease PH domain 2-like"/>
    <property type="match status" value="1"/>
</dbReference>
<dbReference type="EMBL" id="PFMA01000064">
    <property type="protein sequence ID" value="PIY93277.1"/>
    <property type="molecule type" value="Genomic_DNA"/>
</dbReference>
<keyword evidence="4" id="KW-0694">RNA-binding</keyword>
<dbReference type="GO" id="GO:0005829">
    <property type="term" value="C:cytosol"/>
    <property type="evidence" value="ECO:0007669"/>
    <property type="project" value="TreeGrafter"/>
</dbReference>
<feature type="domain" description="Exoribonuclease phosphorolytic" evidence="6">
    <location>
        <begin position="140"/>
        <end position="205"/>
    </location>
</feature>
<dbReference type="Pfam" id="PF03725">
    <property type="entry name" value="RNase_PH_C"/>
    <property type="match status" value="1"/>
</dbReference>
<feature type="non-terminal residue" evidence="7">
    <location>
        <position position="345"/>
    </location>
</feature>
<dbReference type="Proteomes" id="UP000229449">
    <property type="component" value="Unassembled WGS sequence"/>
</dbReference>
<evidence type="ECO:0000313" key="8">
    <source>
        <dbReference type="Proteomes" id="UP000229449"/>
    </source>
</evidence>
<dbReference type="InterPro" id="IPR036456">
    <property type="entry name" value="PNPase_PH_RNA-bd_sf"/>
</dbReference>
<dbReference type="GO" id="GO:0006402">
    <property type="term" value="P:mRNA catabolic process"/>
    <property type="evidence" value="ECO:0007669"/>
    <property type="project" value="InterPro"/>
</dbReference>
<comment type="caution">
    <text evidence="7">The sequence shown here is derived from an EMBL/GenBank/DDBJ whole genome shotgun (WGS) entry which is preliminary data.</text>
</comment>
<keyword evidence="2 7" id="KW-0808">Transferase</keyword>
<feature type="domain" description="Exoribonuclease phosphorolytic" evidence="5">
    <location>
        <begin position="5"/>
        <end position="137"/>
    </location>
</feature>
<dbReference type="PANTHER" id="PTHR11252">
    <property type="entry name" value="POLYRIBONUCLEOTIDE NUCLEOTIDYLTRANSFERASE"/>
    <property type="match status" value="1"/>
</dbReference>
<evidence type="ECO:0000313" key="7">
    <source>
        <dbReference type="EMBL" id="PIY93277.1"/>
    </source>
</evidence>
<keyword evidence="3" id="KW-0548">Nucleotidyltransferase</keyword>
<accession>A0A2M7R9N7</accession>
<evidence type="ECO:0000256" key="3">
    <source>
        <dbReference type="ARBA" id="ARBA00022695"/>
    </source>
</evidence>
<dbReference type="Pfam" id="PF01138">
    <property type="entry name" value="RNase_PH"/>
    <property type="match status" value="1"/>
</dbReference>
<evidence type="ECO:0000259" key="6">
    <source>
        <dbReference type="Pfam" id="PF03725"/>
    </source>
</evidence>
<dbReference type="InterPro" id="IPR020568">
    <property type="entry name" value="Ribosomal_Su5_D2-typ_SF"/>
</dbReference>
<evidence type="ECO:0000256" key="1">
    <source>
        <dbReference type="ARBA" id="ARBA00012416"/>
    </source>
</evidence>
<dbReference type="AlphaFoldDB" id="A0A2M7R9N7"/>
<dbReference type="GO" id="GO:0006396">
    <property type="term" value="P:RNA processing"/>
    <property type="evidence" value="ECO:0007669"/>
    <property type="project" value="InterPro"/>
</dbReference>
<dbReference type="Gene3D" id="3.30.230.70">
    <property type="entry name" value="GHMP Kinase, N-terminal domain"/>
    <property type="match status" value="2"/>
</dbReference>
<dbReference type="FunFam" id="3.30.230.70:FF:000001">
    <property type="entry name" value="Polyribonucleotide nucleotidyltransferase"/>
    <property type="match status" value="1"/>
</dbReference>
<organism evidence="7 8">
    <name type="scientific">Candidatus Magasanikbacteria bacterium CG_4_10_14_0_8_um_filter_32_14</name>
    <dbReference type="NCBI Taxonomy" id="1974640"/>
    <lineage>
        <taxon>Bacteria</taxon>
        <taxon>Candidatus Magasanikiibacteriota</taxon>
    </lineage>
</organism>
<dbReference type="InterPro" id="IPR001247">
    <property type="entry name" value="ExoRNase_PH_dom1"/>
</dbReference>
<dbReference type="GO" id="GO:0000175">
    <property type="term" value="F:3'-5'-RNA exonuclease activity"/>
    <property type="evidence" value="ECO:0007669"/>
    <property type="project" value="TreeGrafter"/>
</dbReference>
<dbReference type="SUPFAM" id="SSF54211">
    <property type="entry name" value="Ribosomal protein S5 domain 2-like"/>
    <property type="match status" value="2"/>
</dbReference>
<dbReference type="GO" id="GO:0004654">
    <property type="term" value="F:polyribonucleotide nucleotidyltransferase activity"/>
    <property type="evidence" value="ECO:0007669"/>
    <property type="project" value="UniProtKB-EC"/>
</dbReference>